<feature type="region of interest" description="Disordered" evidence="9">
    <location>
        <begin position="303"/>
        <end position="338"/>
    </location>
</feature>
<keyword evidence="4" id="KW-0862">Zinc</keyword>
<dbReference type="GO" id="GO:0008270">
    <property type="term" value="F:zinc ion binding"/>
    <property type="evidence" value="ECO:0007669"/>
    <property type="project" value="UniProtKB-KW"/>
</dbReference>
<evidence type="ECO:0000256" key="6">
    <source>
        <dbReference type="ARBA" id="ARBA00023163"/>
    </source>
</evidence>
<evidence type="ECO:0000313" key="12">
    <source>
        <dbReference type="WBParaSite" id="nRc.2.0.1.t35397-RA"/>
    </source>
</evidence>
<feature type="domain" description="RanBP2-type" evidence="10">
    <location>
        <begin position="45"/>
        <end position="74"/>
    </location>
</feature>
<dbReference type="InterPro" id="IPR036443">
    <property type="entry name" value="Znf_RanBP2_sf"/>
</dbReference>
<feature type="compositionally biased region" description="Low complexity" evidence="9">
    <location>
        <begin position="311"/>
        <end position="328"/>
    </location>
</feature>
<sequence>MSKQYSGQRATTRRRKTNSSASILSDDGTTSGGGGQDSPSTAHYEVDGWECTVCTYRNKAESFRCEMCEVRKGTSTRKPRLNSTVVEQQQTVQKFVQQQQQAMIAQGIFVIRCQHLLFNVGVKVKKVLKLSTHKDKSRDRNSFCGTNSSVHDTDSPGPSHRSLESPLSCNSSAAIGGYPSSSRLQSISPTLSDAPPSPTPQLLCASPTATISSLTISHQNSSVSLCQMSPPLLQPITTAPNTMIITASDMIERSKSSNSDEQKAQILSPQPSCSGQVSLFGDQPLADISPQTVNEAEIAEPNNFDSANHQSTTTIPSTSVITPSTGTPASGRGRKKGSLNVVQRKPPITFFRKHVDQNSARTLAVTVNGLTVVITDYKLIGNPNQLPTNALMAFNGHCSSTNGGVPNSPSTIDPTTNGKNFNRTNKLKRKLKEKEQKINDNDDNNGKNCSPVKHSLDNKNGE</sequence>
<keyword evidence="3 8" id="KW-0863">Zinc-finger</keyword>
<reference evidence="12" key="1">
    <citation type="submission" date="2022-11" db="UniProtKB">
        <authorList>
            <consortium name="WormBaseParasite"/>
        </authorList>
    </citation>
    <scope>IDENTIFICATION</scope>
</reference>
<evidence type="ECO:0000256" key="2">
    <source>
        <dbReference type="ARBA" id="ARBA00022723"/>
    </source>
</evidence>
<dbReference type="Proteomes" id="UP000887565">
    <property type="component" value="Unplaced"/>
</dbReference>
<feature type="region of interest" description="Disordered" evidence="9">
    <location>
        <begin position="136"/>
        <end position="168"/>
    </location>
</feature>
<dbReference type="AlphaFoldDB" id="A0A915K9L8"/>
<dbReference type="Gene3D" id="4.10.1060.10">
    <property type="entry name" value="Zinc finger, RanBP2-type"/>
    <property type="match status" value="1"/>
</dbReference>
<dbReference type="WBParaSite" id="nRc.2.0.1.t35397-RA">
    <property type="protein sequence ID" value="nRc.2.0.1.t35397-RA"/>
    <property type="gene ID" value="nRc.2.0.1.g35397"/>
</dbReference>
<comment type="subcellular location">
    <subcellularLocation>
        <location evidence="1">Nucleus</location>
    </subcellularLocation>
</comment>
<dbReference type="InterPro" id="IPR001876">
    <property type="entry name" value="Znf_RanBP2"/>
</dbReference>
<dbReference type="PANTHER" id="PTHR12920:SF4">
    <property type="entry name" value="GEO03726P1"/>
    <property type="match status" value="1"/>
</dbReference>
<feature type="compositionally biased region" description="Polar residues" evidence="9">
    <location>
        <begin position="402"/>
        <end position="418"/>
    </location>
</feature>
<dbReference type="Pfam" id="PF17219">
    <property type="entry name" value="YAF2_RYBP"/>
    <property type="match status" value="1"/>
</dbReference>
<dbReference type="GO" id="GO:0045893">
    <property type="term" value="P:positive regulation of DNA-templated transcription"/>
    <property type="evidence" value="ECO:0007669"/>
    <property type="project" value="InterPro"/>
</dbReference>
<keyword evidence="7" id="KW-0539">Nucleus</keyword>
<feature type="compositionally biased region" description="Basic and acidic residues" evidence="9">
    <location>
        <begin position="252"/>
        <end position="263"/>
    </location>
</feature>
<evidence type="ECO:0000256" key="1">
    <source>
        <dbReference type="ARBA" id="ARBA00004123"/>
    </source>
</evidence>
<dbReference type="SMART" id="SM00547">
    <property type="entry name" value="ZnF_RBZ"/>
    <property type="match status" value="1"/>
</dbReference>
<keyword evidence="6" id="KW-0804">Transcription</keyword>
<accession>A0A915K9L8</accession>
<dbReference type="PROSITE" id="PS01358">
    <property type="entry name" value="ZF_RANBP2_1"/>
    <property type="match status" value="1"/>
</dbReference>
<dbReference type="SUPFAM" id="SSF90209">
    <property type="entry name" value="Ran binding protein zinc finger-like"/>
    <property type="match status" value="1"/>
</dbReference>
<evidence type="ECO:0000256" key="5">
    <source>
        <dbReference type="ARBA" id="ARBA00023015"/>
    </source>
</evidence>
<dbReference type="InterPro" id="IPR039958">
    <property type="entry name" value="RYBP/YAF2"/>
</dbReference>
<dbReference type="PANTHER" id="PTHR12920">
    <property type="entry name" value="RYBP AND YAF2-RELATED"/>
    <property type="match status" value="1"/>
</dbReference>
<evidence type="ECO:0000256" key="4">
    <source>
        <dbReference type="ARBA" id="ARBA00022833"/>
    </source>
</evidence>
<feature type="compositionally biased region" description="Polar residues" evidence="9">
    <location>
        <begin position="1"/>
        <end position="10"/>
    </location>
</feature>
<evidence type="ECO:0000256" key="7">
    <source>
        <dbReference type="ARBA" id="ARBA00023242"/>
    </source>
</evidence>
<feature type="compositionally biased region" description="Polar residues" evidence="9">
    <location>
        <begin position="182"/>
        <end position="191"/>
    </location>
</feature>
<evidence type="ECO:0000313" key="11">
    <source>
        <dbReference type="Proteomes" id="UP000887565"/>
    </source>
</evidence>
<evidence type="ECO:0000256" key="3">
    <source>
        <dbReference type="ARBA" id="ARBA00022771"/>
    </source>
</evidence>
<dbReference type="Pfam" id="PF00641">
    <property type="entry name" value="Zn_ribbon_RanBP"/>
    <property type="match status" value="1"/>
</dbReference>
<dbReference type="PROSITE" id="PS50199">
    <property type="entry name" value="ZF_RANBP2_2"/>
    <property type="match status" value="1"/>
</dbReference>
<feature type="region of interest" description="Disordered" evidence="9">
    <location>
        <begin position="252"/>
        <end position="273"/>
    </location>
</feature>
<feature type="region of interest" description="Disordered" evidence="9">
    <location>
        <begin position="402"/>
        <end position="462"/>
    </location>
</feature>
<keyword evidence="2" id="KW-0479">Metal-binding</keyword>
<dbReference type="GO" id="GO:0003712">
    <property type="term" value="F:transcription coregulator activity"/>
    <property type="evidence" value="ECO:0007669"/>
    <property type="project" value="TreeGrafter"/>
</dbReference>
<proteinExistence type="predicted"/>
<protein>
    <submittedName>
        <fullName evidence="12">RanBP2-type domain-containing protein</fullName>
    </submittedName>
</protein>
<organism evidence="11 12">
    <name type="scientific">Romanomermis culicivorax</name>
    <name type="common">Nematode worm</name>
    <dbReference type="NCBI Taxonomy" id="13658"/>
    <lineage>
        <taxon>Eukaryota</taxon>
        <taxon>Metazoa</taxon>
        <taxon>Ecdysozoa</taxon>
        <taxon>Nematoda</taxon>
        <taxon>Enoplea</taxon>
        <taxon>Dorylaimia</taxon>
        <taxon>Mermithida</taxon>
        <taxon>Mermithoidea</taxon>
        <taxon>Mermithidae</taxon>
        <taxon>Romanomermis</taxon>
    </lineage>
</organism>
<evidence type="ECO:0000259" key="10">
    <source>
        <dbReference type="PROSITE" id="PS50199"/>
    </source>
</evidence>
<dbReference type="InterPro" id="IPR033774">
    <property type="entry name" value="YAF2_RYBP"/>
</dbReference>
<keyword evidence="11" id="KW-1185">Reference proteome</keyword>
<feature type="region of interest" description="Disordered" evidence="9">
    <location>
        <begin position="1"/>
        <end position="41"/>
    </location>
</feature>
<dbReference type="GO" id="GO:0005634">
    <property type="term" value="C:nucleus"/>
    <property type="evidence" value="ECO:0007669"/>
    <property type="project" value="UniProtKB-SubCell"/>
</dbReference>
<name>A0A915K9L8_ROMCU</name>
<feature type="region of interest" description="Disordered" evidence="9">
    <location>
        <begin position="182"/>
        <end position="202"/>
    </location>
</feature>
<dbReference type="GO" id="GO:0003677">
    <property type="term" value="F:DNA binding"/>
    <property type="evidence" value="ECO:0007669"/>
    <property type="project" value="TreeGrafter"/>
</dbReference>
<evidence type="ECO:0000256" key="8">
    <source>
        <dbReference type="PROSITE-ProRule" id="PRU00322"/>
    </source>
</evidence>
<keyword evidence="5" id="KW-0805">Transcription regulation</keyword>
<evidence type="ECO:0000256" key="9">
    <source>
        <dbReference type="SAM" id="MobiDB-lite"/>
    </source>
</evidence>